<dbReference type="InterPro" id="IPR010505">
    <property type="entry name" value="MoaA_twitch"/>
</dbReference>
<organism evidence="14 15">
    <name type="scientific">Candidatus Fervidibacter sacchari</name>
    <dbReference type="NCBI Taxonomy" id="1448929"/>
    <lineage>
        <taxon>Bacteria</taxon>
        <taxon>Candidatus Fervidibacterota</taxon>
        <taxon>Candidatus Fervidibacter</taxon>
    </lineage>
</organism>
<keyword evidence="10 12" id="KW-0456">Lyase</keyword>
<feature type="binding site" evidence="12">
    <location>
        <position position="110"/>
    </location>
    <ligand>
        <name>GTP</name>
        <dbReference type="ChEBI" id="CHEBI:37565"/>
    </ligand>
</feature>
<evidence type="ECO:0000259" key="13">
    <source>
        <dbReference type="PROSITE" id="PS51918"/>
    </source>
</evidence>
<dbReference type="SFLD" id="SFLDG01386">
    <property type="entry name" value="main_SPASM_domain-containing"/>
    <property type="match status" value="1"/>
</dbReference>
<evidence type="ECO:0000256" key="3">
    <source>
        <dbReference type="ARBA" id="ARBA00022691"/>
    </source>
</evidence>
<dbReference type="InterPro" id="IPR050105">
    <property type="entry name" value="MoCo_biosynth_MoaA/MoaC"/>
</dbReference>
<dbReference type="InterPro" id="IPR000385">
    <property type="entry name" value="MoaA_NifB_PqqE_Fe-S-bd_CS"/>
</dbReference>
<dbReference type="Pfam" id="PF06463">
    <property type="entry name" value="Mob_synth_C"/>
    <property type="match status" value="1"/>
</dbReference>
<evidence type="ECO:0000256" key="10">
    <source>
        <dbReference type="ARBA" id="ARBA00023239"/>
    </source>
</evidence>
<feature type="binding site" evidence="12">
    <location>
        <position position="134"/>
    </location>
    <ligand>
        <name>S-adenosyl-L-methionine</name>
        <dbReference type="ChEBI" id="CHEBI:59789"/>
    </ligand>
</feature>
<keyword evidence="2 12" id="KW-0004">4Fe-4S</keyword>
<dbReference type="InterPro" id="IPR058240">
    <property type="entry name" value="rSAM_sf"/>
</dbReference>
<keyword evidence="15" id="KW-1185">Reference proteome</keyword>
<dbReference type="SUPFAM" id="SSF102114">
    <property type="entry name" value="Radical SAM enzymes"/>
    <property type="match status" value="1"/>
</dbReference>
<comment type="caution">
    <text evidence="14">The sequence shown here is derived from an EMBL/GenBank/DDBJ whole genome shotgun (WGS) entry which is preliminary data.</text>
</comment>
<dbReference type="CDD" id="cd01335">
    <property type="entry name" value="Radical_SAM"/>
    <property type="match status" value="1"/>
</dbReference>
<feature type="binding site" evidence="12">
    <location>
        <position position="79"/>
    </location>
    <ligand>
        <name>GTP</name>
        <dbReference type="ChEBI" id="CHEBI:37565"/>
    </ligand>
</feature>
<evidence type="ECO:0000313" key="15">
    <source>
        <dbReference type="Proteomes" id="UP001204798"/>
    </source>
</evidence>
<feature type="binding site" evidence="12">
    <location>
        <position position="37"/>
    </location>
    <ligand>
        <name>[4Fe-4S] cluster</name>
        <dbReference type="ChEBI" id="CHEBI:49883"/>
        <label>1</label>
        <note>4Fe-4S-S-AdoMet</note>
    </ligand>
</feature>
<protein>
    <recommendedName>
        <fullName evidence="1 12">GTP 3',8-cyclase</fullName>
        <ecNumber evidence="1 12">4.1.99.22</ecNumber>
    </recommendedName>
    <alternativeName>
        <fullName evidence="12">Molybdenum cofactor biosynthesis protein A</fullName>
    </alternativeName>
</protein>
<keyword evidence="4 12" id="KW-0479">Metal-binding</keyword>
<dbReference type="SFLD" id="SFLDG01383">
    <property type="entry name" value="cyclic_pyranopterin_phosphate"/>
    <property type="match status" value="1"/>
</dbReference>
<reference evidence="14 15" key="1">
    <citation type="submission" date="2022-08" db="EMBL/GenBank/DDBJ databases">
        <title>Bacterial and archaeal communities from various locations to study Microbial Dark Matter (Phase II).</title>
        <authorList>
            <person name="Stepanauskas R."/>
        </authorList>
    </citation>
    <scope>NUCLEOTIDE SEQUENCE [LARGE SCALE GENOMIC DNA]</scope>
    <source>
        <strain evidence="14 15">PD1</strain>
    </source>
</reference>
<keyword evidence="9 12" id="KW-0501">Molybdenum cofactor biosynthesis</keyword>
<dbReference type="EMBL" id="JANUCP010000004">
    <property type="protein sequence ID" value="MCS3919733.1"/>
    <property type="molecule type" value="Genomic_DNA"/>
</dbReference>
<dbReference type="InterPro" id="IPR006638">
    <property type="entry name" value="Elp3/MiaA/NifB-like_rSAM"/>
</dbReference>
<comment type="catalytic activity">
    <reaction evidence="11 12">
        <text>GTP + AH2 + S-adenosyl-L-methionine = (8S)-3',8-cyclo-7,8-dihydroguanosine 5'-triphosphate + 5'-deoxyadenosine + L-methionine + A + H(+)</text>
        <dbReference type="Rhea" id="RHEA:49576"/>
        <dbReference type="ChEBI" id="CHEBI:13193"/>
        <dbReference type="ChEBI" id="CHEBI:15378"/>
        <dbReference type="ChEBI" id="CHEBI:17319"/>
        <dbReference type="ChEBI" id="CHEBI:17499"/>
        <dbReference type="ChEBI" id="CHEBI:37565"/>
        <dbReference type="ChEBI" id="CHEBI:57844"/>
        <dbReference type="ChEBI" id="CHEBI:59789"/>
        <dbReference type="ChEBI" id="CHEBI:131766"/>
        <dbReference type="EC" id="4.1.99.22"/>
    </reaction>
</comment>
<dbReference type="RefSeq" id="WP_259096528.1">
    <property type="nucleotide sequence ID" value="NZ_CP130454.1"/>
</dbReference>
<feature type="domain" description="Radical SAM core" evidence="13">
    <location>
        <begin position="21"/>
        <end position="235"/>
    </location>
</feature>
<comment type="pathway">
    <text evidence="12">Cofactor biosynthesis; molybdopterin biosynthesis.</text>
</comment>
<feature type="binding site" evidence="12">
    <location>
        <position position="41"/>
    </location>
    <ligand>
        <name>[4Fe-4S] cluster</name>
        <dbReference type="ChEBI" id="CHEBI:49883"/>
        <label>1</label>
        <note>4Fe-4S-S-AdoMet</note>
    </ligand>
</feature>
<feature type="binding site" evidence="12">
    <location>
        <position position="287"/>
    </location>
    <ligand>
        <name>[4Fe-4S] cluster</name>
        <dbReference type="ChEBI" id="CHEBI:49883"/>
        <label>2</label>
        <note>4Fe-4S-substrate</note>
    </ligand>
</feature>
<keyword evidence="5 12" id="KW-0547">Nucleotide-binding</keyword>
<feature type="binding site" evidence="12">
    <location>
        <position position="30"/>
    </location>
    <ligand>
        <name>GTP</name>
        <dbReference type="ChEBI" id="CHEBI:37565"/>
    </ligand>
</feature>
<evidence type="ECO:0000256" key="1">
    <source>
        <dbReference type="ARBA" id="ARBA00012167"/>
    </source>
</evidence>
<dbReference type="SMART" id="SM00729">
    <property type="entry name" value="Elp3"/>
    <property type="match status" value="1"/>
</dbReference>
<evidence type="ECO:0000256" key="11">
    <source>
        <dbReference type="ARBA" id="ARBA00048697"/>
    </source>
</evidence>
<comment type="caution">
    <text evidence="12">Lacks conserved residue(s) required for the propagation of feature annotation.</text>
</comment>
<dbReference type="InterPro" id="IPR040064">
    <property type="entry name" value="MoaA-like"/>
</dbReference>
<comment type="function">
    <text evidence="12">Catalyzes the cyclization of GTP to (8S)-3',8-cyclo-7,8-dihydroguanosine 5'-triphosphate.</text>
</comment>
<dbReference type="PROSITE" id="PS01305">
    <property type="entry name" value="MOAA_NIFB_PQQE"/>
    <property type="match status" value="1"/>
</dbReference>
<evidence type="ECO:0000256" key="7">
    <source>
        <dbReference type="ARBA" id="ARBA00023014"/>
    </source>
</evidence>
<gene>
    <name evidence="12" type="primary">moaA</name>
    <name evidence="14" type="ORF">M2350_002150</name>
</gene>
<evidence type="ECO:0000256" key="2">
    <source>
        <dbReference type="ARBA" id="ARBA00022485"/>
    </source>
</evidence>
<proteinExistence type="inferred from homology"/>
<comment type="cofactor">
    <cofactor evidence="12">
        <name>[4Fe-4S] cluster</name>
        <dbReference type="ChEBI" id="CHEBI:49883"/>
    </cofactor>
    <text evidence="12">Binds 2 [4Fe-4S] clusters. Binds 1 [4Fe-4S] cluster coordinated with 3 cysteines and an exchangeable S-adenosyl-L-methionine and 1 [4Fe-4S] cluster coordinated with 3 cysteines and the GTP-derived substrate.</text>
</comment>
<keyword evidence="7 12" id="KW-0411">Iron-sulfur</keyword>
<comment type="similarity">
    <text evidence="12">Belongs to the radical SAM superfamily. MoaA family.</text>
</comment>
<dbReference type="InterPro" id="IPR007197">
    <property type="entry name" value="rSAM"/>
</dbReference>
<keyword evidence="8 12" id="KW-0342">GTP-binding</keyword>
<dbReference type="Gene3D" id="3.20.20.70">
    <property type="entry name" value="Aldolase class I"/>
    <property type="match status" value="1"/>
</dbReference>
<dbReference type="PANTHER" id="PTHR22960:SF0">
    <property type="entry name" value="MOLYBDENUM COFACTOR BIOSYNTHESIS PROTEIN 1"/>
    <property type="match status" value="1"/>
</dbReference>
<feature type="binding site" evidence="12">
    <location>
        <position position="270"/>
    </location>
    <ligand>
        <name>[4Fe-4S] cluster</name>
        <dbReference type="ChEBI" id="CHEBI:49883"/>
        <label>2</label>
        <note>4Fe-4S-substrate</note>
    </ligand>
</feature>
<comment type="subunit">
    <text evidence="12">Monomer and homodimer.</text>
</comment>
<dbReference type="HAMAP" id="MF_01225_B">
    <property type="entry name" value="MoaA_B"/>
    <property type="match status" value="1"/>
</dbReference>
<dbReference type="NCBIfam" id="TIGR02666">
    <property type="entry name" value="moaA"/>
    <property type="match status" value="1"/>
</dbReference>
<keyword evidence="6 12" id="KW-0408">Iron</keyword>
<dbReference type="PANTHER" id="PTHR22960">
    <property type="entry name" value="MOLYBDOPTERIN COFACTOR SYNTHESIS PROTEIN A"/>
    <property type="match status" value="1"/>
</dbReference>
<dbReference type="Proteomes" id="UP001204798">
    <property type="component" value="Unassembled WGS sequence"/>
</dbReference>
<feature type="binding site" evidence="12">
    <location>
        <position position="206"/>
    </location>
    <ligand>
        <name>S-adenosyl-L-methionine</name>
        <dbReference type="ChEBI" id="CHEBI:59789"/>
    </ligand>
</feature>
<evidence type="ECO:0000256" key="4">
    <source>
        <dbReference type="ARBA" id="ARBA00022723"/>
    </source>
</evidence>
<dbReference type="SFLD" id="SFLDG01067">
    <property type="entry name" value="SPASM/twitch_domain_containing"/>
    <property type="match status" value="1"/>
</dbReference>
<dbReference type="InterPro" id="IPR013483">
    <property type="entry name" value="MoaA"/>
</dbReference>
<dbReference type="SFLD" id="SFLDS00029">
    <property type="entry name" value="Radical_SAM"/>
    <property type="match status" value="1"/>
</dbReference>
<name>A0ABT2EP42_9BACT</name>
<feature type="binding site" evidence="12">
    <location>
        <begin position="275"/>
        <end position="277"/>
    </location>
    <ligand>
        <name>GTP</name>
        <dbReference type="ChEBI" id="CHEBI:37565"/>
    </ligand>
</feature>
<feature type="binding site" evidence="12">
    <location>
        <position position="44"/>
    </location>
    <ligand>
        <name>[4Fe-4S] cluster</name>
        <dbReference type="ChEBI" id="CHEBI:49883"/>
        <label>1</label>
        <note>4Fe-4S-S-AdoMet</note>
    </ligand>
</feature>
<feature type="binding site" evidence="12">
    <location>
        <position position="172"/>
    </location>
    <ligand>
        <name>GTP</name>
        <dbReference type="ChEBI" id="CHEBI:37565"/>
    </ligand>
</feature>
<dbReference type="CDD" id="cd21117">
    <property type="entry name" value="Twitch_MoaA"/>
    <property type="match status" value="1"/>
</dbReference>
<sequence>MSNDGRRNVGLEHKFEPLQDRFGRVARKLRVSVTDRCNFRCNFCMPVKPVWLPKSEILTYEEIARIARILAGMGVTKIRLSGGEPLMRRDLDILVAMLKEIPEVKTIAMTTNGFHLAEMAERLKRAGLDSVTVSLHSLKPERYEEVVGRKGVFERVTEGLKVAREVGFNPVKVNVVVIRGCNDDEILDFAELARKSNLTVRFIEYMPFDGRKFWRPELLVSGEEILQVIESVYPLVPLPREHGSTAQVYRFADGVGGDIGVITSMTSPFCSDCDRIRLTADGKIVPCMFSRDEYDVKSLLRSGATDEEIASFIRDAFYRKFAGVESLLREHKTIAHVRPMYQLGG</sequence>
<evidence type="ECO:0000256" key="9">
    <source>
        <dbReference type="ARBA" id="ARBA00023150"/>
    </source>
</evidence>
<evidence type="ECO:0000256" key="6">
    <source>
        <dbReference type="ARBA" id="ARBA00023004"/>
    </source>
</evidence>
<evidence type="ECO:0000313" key="14">
    <source>
        <dbReference type="EMBL" id="MCS3919733.1"/>
    </source>
</evidence>
<dbReference type="Pfam" id="PF04055">
    <property type="entry name" value="Radical_SAM"/>
    <property type="match status" value="1"/>
</dbReference>
<evidence type="ECO:0000256" key="12">
    <source>
        <dbReference type="HAMAP-Rule" id="MF_01225"/>
    </source>
</evidence>
<evidence type="ECO:0000256" key="8">
    <source>
        <dbReference type="ARBA" id="ARBA00023134"/>
    </source>
</evidence>
<dbReference type="InterPro" id="IPR013785">
    <property type="entry name" value="Aldolase_TIM"/>
</dbReference>
<dbReference type="PROSITE" id="PS51918">
    <property type="entry name" value="RADICAL_SAM"/>
    <property type="match status" value="1"/>
</dbReference>
<feature type="binding site" evidence="12">
    <location>
        <position position="273"/>
    </location>
    <ligand>
        <name>[4Fe-4S] cluster</name>
        <dbReference type="ChEBI" id="CHEBI:49883"/>
        <label>2</label>
        <note>4Fe-4S-substrate</note>
    </ligand>
</feature>
<evidence type="ECO:0000256" key="5">
    <source>
        <dbReference type="ARBA" id="ARBA00022741"/>
    </source>
</evidence>
<dbReference type="EC" id="4.1.99.22" evidence="1 12"/>
<keyword evidence="3 12" id="KW-0949">S-adenosyl-L-methionine</keyword>
<accession>A0ABT2EP42</accession>
<feature type="binding site" evidence="12">
    <location>
        <position position="83"/>
    </location>
    <ligand>
        <name>S-adenosyl-L-methionine</name>
        <dbReference type="ChEBI" id="CHEBI:59789"/>
    </ligand>
</feature>